<evidence type="ECO:0000256" key="7">
    <source>
        <dbReference type="ARBA" id="ARBA00022968"/>
    </source>
</evidence>
<feature type="domain" description="Galactosyltransferase N-terminal" evidence="13">
    <location>
        <begin position="69"/>
        <end position="186"/>
    </location>
</feature>
<keyword evidence="11" id="KW-0479">Metal-binding</keyword>
<dbReference type="EC" id="2.4.1.-" evidence="11"/>
<evidence type="ECO:0000256" key="10">
    <source>
        <dbReference type="ARBA" id="ARBA00023180"/>
    </source>
</evidence>
<comment type="pathway">
    <text evidence="2 11">Protein modification; protein glycosylation.</text>
</comment>
<evidence type="ECO:0000256" key="3">
    <source>
        <dbReference type="ARBA" id="ARBA00005735"/>
    </source>
</evidence>
<keyword evidence="8" id="KW-1133">Transmembrane helix</keyword>
<keyword evidence="6" id="KW-0812">Transmembrane</keyword>
<comment type="cofactor">
    <cofactor evidence="11">
        <name>Mn(2+)</name>
        <dbReference type="ChEBI" id="CHEBI:29035"/>
    </cofactor>
</comment>
<comment type="function">
    <text evidence="11">Catalyzes the transfer of galactose onto proteins or lipids.</text>
</comment>
<dbReference type="GO" id="GO:0046872">
    <property type="term" value="F:metal ion binding"/>
    <property type="evidence" value="ECO:0007669"/>
    <property type="project" value="UniProtKB-UniRule"/>
</dbReference>
<dbReference type="InterPro" id="IPR029044">
    <property type="entry name" value="Nucleotide-diphossugar_trans"/>
</dbReference>
<accession>A0AAV8ZIW2</accession>
<dbReference type="AlphaFoldDB" id="A0AAV8ZIW2"/>
<dbReference type="PANTHER" id="PTHR19300">
    <property type="entry name" value="BETA-1,4-GALACTOSYLTRANSFERASE"/>
    <property type="match status" value="1"/>
</dbReference>
<dbReference type="InterPro" id="IPR003859">
    <property type="entry name" value="Galactosyl_T"/>
</dbReference>
<keyword evidence="7 11" id="KW-0735">Signal-anchor</keyword>
<dbReference type="Proteomes" id="UP001162156">
    <property type="component" value="Unassembled WGS sequence"/>
</dbReference>
<gene>
    <name evidence="14" type="ORF">NQ314_004691</name>
</gene>
<keyword evidence="10 11" id="KW-0325">Glycoprotein</keyword>
<reference evidence="14" key="1">
    <citation type="journal article" date="2023" name="Insect Mol. Biol.">
        <title>Genome sequencing provides insights into the evolution of gene families encoding plant cell wall-degrading enzymes in longhorned beetles.</title>
        <authorList>
            <person name="Shin N.R."/>
            <person name="Okamura Y."/>
            <person name="Kirsch R."/>
            <person name="Pauchet Y."/>
        </authorList>
    </citation>
    <scope>NUCLEOTIDE SEQUENCE</scope>
    <source>
        <strain evidence="14">RBIC_L_NR</strain>
    </source>
</reference>
<dbReference type="PRINTS" id="PR02050">
    <property type="entry name" value="B14GALTRFASE"/>
</dbReference>
<evidence type="ECO:0000256" key="1">
    <source>
        <dbReference type="ARBA" id="ARBA00004606"/>
    </source>
</evidence>
<comment type="caution">
    <text evidence="14">The sequence shown here is derived from an EMBL/GenBank/DDBJ whole genome shotgun (WGS) entry which is preliminary data.</text>
</comment>
<evidence type="ECO:0000256" key="6">
    <source>
        <dbReference type="ARBA" id="ARBA00022692"/>
    </source>
</evidence>
<evidence type="ECO:0000256" key="8">
    <source>
        <dbReference type="ARBA" id="ARBA00022989"/>
    </source>
</evidence>
<dbReference type="InterPro" id="IPR027995">
    <property type="entry name" value="Galactosyl_T_N"/>
</dbReference>
<evidence type="ECO:0000313" key="14">
    <source>
        <dbReference type="EMBL" id="KAJ8964699.1"/>
    </source>
</evidence>
<comment type="similarity">
    <text evidence="3 11">Belongs to the glycosyltransferase 7 family.</text>
</comment>
<protein>
    <recommendedName>
        <fullName evidence="11">Beta-1,4-N-acetylgalactosaminyltransferase</fullName>
        <ecNumber evidence="11">2.4.1.-</ecNumber>
    </recommendedName>
    <alternativeName>
        <fullName evidence="11">Beta-4-GalNAcT</fullName>
    </alternativeName>
</protein>
<keyword evidence="4 11" id="KW-0328">Glycosyltransferase</keyword>
<dbReference type="GO" id="GO:0008378">
    <property type="term" value="F:galactosyltransferase activity"/>
    <property type="evidence" value="ECO:0007669"/>
    <property type="project" value="TreeGrafter"/>
</dbReference>
<organism evidence="14 15">
    <name type="scientific">Rhamnusium bicolor</name>
    <dbReference type="NCBI Taxonomy" id="1586634"/>
    <lineage>
        <taxon>Eukaryota</taxon>
        <taxon>Metazoa</taxon>
        <taxon>Ecdysozoa</taxon>
        <taxon>Arthropoda</taxon>
        <taxon>Hexapoda</taxon>
        <taxon>Insecta</taxon>
        <taxon>Pterygota</taxon>
        <taxon>Neoptera</taxon>
        <taxon>Endopterygota</taxon>
        <taxon>Coleoptera</taxon>
        <taxon>Polyphaga</taxon>
        <taxon>Cucujiformia</taxon>
        <taxon>Chrysomeloidea</taxon>
        <taxon>Cerambycidae</taxon>
        <taxon>Lepturinae</taxon>
        <taxon>Rhagiini</taxon>
        <taxon>Rhamnusium</taxon>
    </lineage>
</organism>
<dbReference type="CDD" id="cd00899">
    <property type="entry name" value="b4GalT"/>
    <property type="match status" value="1"/>
</dbReference>
<dbReference type="SUPFAM" id="SSF53448">
    <property type="entry name" value="Nucleotide-diphospho-sugar transferases"/>
    <property type="match status" value="1"/>
</dbReference>
<evidence type="ECO:0000259" key="13">
    <source>
        <dbReference type="Pfam" id="PF13733"/>
    </source>
</evidence>
<dbReference type="InterPro" id="IPR027791">
    <property type="entry name" value="Galactosyl_T_C"/>
</dbReference>
<dbReference type="Gene3D" id="3.90.550.10">
    <property type="entry name" value="Spore Coat Polysaccharide Biosynthesis Protein SpsA, Chain A"/>
    <property type="match status" value="1"/>
</dbReference>
<feature type="domain" description="Galactosyltransferase C-terminal" evidence="12">
    <location>
        <begin position="190"/>
        <end position="267"/>
    </location>
</feature>
<sequence>SWKIMLKNCLLTLGVVIIIVAIYFPTRHARHYNYITIDKIYKEIELRKPKNSESNLKTCTYQELILKNADIEISTVMERKPFQQPYAGGEFKPNECMALIKTALIVPYRNRTQQLNIFLNYMHYFLQKQNIHYRIFIVFQNDTLPFNRAKMLNYGAKLAISLKYDCLILHDIDLLPLNTGNIYACSKLPRHMSSSLDTFRYNLPYLTLFGGAISILSRQYQKINGMSNNFFGWGGEDDDFYRRLMANGLKPCRFSPEVSKYTMLPHEKEKANQGRFKALEDSVDRHKVDGLNSLPHQYSIKLEDLYTQIIV</sequence>
<keyword evidence="11" id="KW-0464">Manganese</keyword>
<comment type="subcellular location">
    <subcellularLocation>
        <location evidence="1 11">Membrane</location>
        <topology evidence="1 11">Single-pass type II membrane protein</topology>
    </subcellularLocation>
</comment>
<proteinExistence type="inferred from homology"/>
<dbReference type="GO" id="GO:0006688">
    <property type="term" value="P:glycosphingolipid biosynthetic process"/>
    <property type="evidence" value="ECO:0007669"/>
    <property type="project" value="TreeGrafter"/>
</dbReference>
<dbReference type="EMBL" id="JANEYF010001323">
    <property type="protein sequence ID" value="KAJ8964699.1"/>
    <property type="molecule type" value="Genomic_DNA"/>
</dbReference>
<evidence type="ECO:0000256" key="2">
    <source>
        <dbReference type="ARBA" id="ARBA00004922"/>
    </source>
</evidence>
<dbReference type="Pfam" id="PF13733">
    <property type="entry name" value="Glyco_transf_7N"/>
    <property type="match status" value="1"/>
</dbReference>
<dbReference type="GO" id="GO:0005975">
    <property type="term" value="P:carbohydrate metabolic process"/>
    <property type="evidence" value="ECO:0007669"/>
    <property type="project" value="InterPro"/>
</dbReference>
<feature type="non-terminal residue" evidence="14">
    <location>
        <position position="1"/>
    </location>
</feature>
<evidence type="ECO:0000256" key="11">
    <source>
        <dbReference type="RuleBase" id="RU368121"/>
    </source>
</evidence>
<dbReference type="Pfam" id="PF02709">
    <property type="entry name" value="Glyco_transf_7C"/>
    <property type="match status" value="1"/>
</dbReference>
<dbReference type="GO" id="GO:0005794">
    <property type="term" value="C:Golgi apparatus"/>
    <property type="evidence" value="ECO:0007669"/>
    <property type="project" value="TreeGrafter"/>
</dbReference>
<dbReference type="PANTHER" id="PTHR19300:SF48">
    <property type="entry name" value="BETA-1,4-N-ACETYLGALACTOSAMINYLTRANSFERASE"/>
    <property type="match status" value="1"/>
</dbReference>
<evidence type="ECO:0000256" key="4">
    <source>
        <dbReference type="ARBA" id="ARBA00022676"/>
    </source>
</evidence>
<keyword evidence="15" id="KW-1185">Reference proteome</keyword>
<keyword evidence="9" id="KW-0472">Membrane</keyword>
<name>A0AAV8ZIW2_9CUCU</name>
<evidence type="ECO:0000313" key="15">
    <source>
        <dbReference type="Proteomes" id="UP001162156"/>
    </source>
</evidence>
<evidence type="ECO:0000259" key="12">
    <source>
        <dbReference type="Pfam" id="PF02709"/>
    </source>
</evidence>
<evidence type="ECO:0000256" key="9">
    <source>
        <dbReference type="ARBA" id="ARBA00023136"/>
    </source>
</evidence>
<evidence type="ECO:0000256" key="5">
    <source>
        <dbReference type="ARBA" id="ARBA00022679"/>
    </source>
</evidence>
<dbReference type="GO" id="GO:0016020">
    <property type="term" value="C:membrane"/>
    <property type="evidence" value="ECO:0007669"/>
    <property type="project" value="UniProtKB-SubCell"/>
</dbReference>
<dbReference type="GO" id="GO:0033842">
    <property type="term" value="F:N-acetyl-beta-glucosaminyl-derivative 4-beta-N-acetylgalactosaminyltransferase activity"/>
    <property type="evidence" value="ECO:0007669"/>
    <property type="project" value="TreeGrafter"/>
</dbReference>
<keyword evidence="5 11" id="KW-0808">Transferase</keyword>